<sequence length="149" mass="15756">MRSLVRPALAAALVLGATLGAQAGERILYRAYGYGPAGYGDGYTFAEPFVSGSYVGAPLTRFPRPSEIVPPAWGYGTYGVPTYSGIRQGPAAKPMLYVIDSPRGAPSRAGTGRARIVERGHDGRWSDTERGAETRGGGARVVDVTVPRR</sequence>
<keyword evidence="3" id="KW-1185">Reference proteome</keyword>
<reference evidence="2" key="2">
    <citation type="submission" date="2021-08" db="EMBL/GenBank/DDBJ databases">
        <authorList>
            <person name="Tani A."/>
            <person name="Ola A."/>
            <person name="Ogura Y."/>
            <person name="Katsura K."/>
            <person name="Hayashi T."/>
        </authorList>
    </citation>
    <scope>NUCLEOTIDE SEQUENCE</scope>
    <source>
        <strain evidence="2">NBRC 15689</strain>
    </source>
</reference>
<protein>
    <submittedName>
        <fullName evidence="2">Uncharacterized protein</fullName>
    </submittedName>
</protein>
<dbReference type="RefSeq" id="WP_238313670.1">
    <property type="nucleotide sequence ID" value="NZ_BPQV01000015.1"/>
</dbReference>
<name>A0ABQ4TGN5_METOR</name>
<gene>
    <name evidence="2" type="ORF">LKMONMHP_4185</name>
</gene>
<dbReference type="Proteomes" id="UP001055156">
    <property type="component" value="Unassembled WGS sequence"/>
</dbReference>
<keyword evidence="1" id="KW-0732">Signal</keyword>
<evidence type="ECO:0000313" key="3">
    <source>
        <dbReference type="Proteomes" id="UP001055156"/>
    </source>
</evidence>
<accession>A0ABQ4TGN5</accession>
<evidence type="ECO:0000313" key="2">
    <source>
        <dbReference type="EMBL" id="GJE29305.1"/>
    </source>
</evidence>
<dbReference type="EMBL" id="BPQV01000015">
    <property type="protein sequence ID" value="GJE29305.1"/>
    <property type="molecule type" value="Genomic_DNA"/>
</dbReference>
<proteinExistence type="predicted"/>
<evidence type="ECO:0000256" key="1">
    <source>
        <dbReference type="SAM" id="SignalP"/>
    </source>
</evidence>
<organism evidence="2 3">
    <name type="scientific">Methylobacterium organophilum</name>
    <dbReference type="NCBI Taxonomy" id="410"/>
    <lineage>
        <taxon>Bacteria</taxon>
        <taxon>Pseudomonadati</taxon>
        <taxon>Pseudomonadota</taxon>
        <taxon>Alphaproteobacteria</taxon>
        <taxon>Hyphomicrobiales</taxon>
        <taxon>Methylobacteriaceae</taxon>
        <taxon>Methylobacterium</taxon>
    </lineage>
</organism>
<feature type="chain" id="PRO_5045554225" evidence="1">
    <location>
        <begin position="24"/>
        <end position="149"/>
    </location>
</feature>
<feature type="signal peptide" evidence="1">
    <location>
        <begin position="1"/>
        <end position="23"/>
    </location>
</feature>
<comment type="caution">
    <text evidence="2">The sequence shown here is derived from an EMBL/GenBank/DDBJ whole genome shotgun (WGS) entry which is preliminary data.</text>
</comment>
<reference evidence="2" key="1">
    <citation type="journal article" date="2021" name="Front. Microbiol.">
        <title>Comprehensive Comparative Genomics and Phenotyping of Methylobacterium Species.</title>
        <authorList>
            <person name="Alessa O."/>
            <person name="Ogura Y."/>
            <person name="Fujitani Y."/>
            <person name="Takami H."/>
            <person name="Hayashi T."/>
            <person name="Sahin N."/>
            <person name="Tani A."/>
        </authorList>
    </citation>
    <scope>NUCLEOTIDE SEQUENCE</scope>
    <source>
        <strain evidence="2">NBRC 15689</strain>
    </source>
</reference>